<dbReference type="InterPro" id="IPR006905">
    <property type="entry name" value="Flavin_halogenase"/>
</dbReference>
<dbReference type="Gene3D" id="3.50.50.60">
    <property type="entry name" value="FAD/NAD(P)-binding domain"/>
    <property type="match status" value="1"/>
</dbReference>
<dbReference type="HOGENOM" id="CLU_024648_4_0_0"/>
<keyword evidence="3" id="KW-1185">Reference proteome</keyword>
<dbReference type="GO" id="GO:0004497">
    <property type="term" value="F:monooxygenase activity"/>
    <property type="evidence" value="ECO:0007669"/>
    <property type="project" value="InterPro"/>
</dbReference>
<organism evidence="2 3">
    <name type="scientific">Fimbriimonas ginsengisoli Gsoil 348</name>
    <dbReference type="NCBI Taxonomy" id="661478"/>
    <lineage>
        <taxon>Bacteria</taxon>
        <taxon>Bacillati</taxon>
        <taxon>Armatimonadota</taxon>
        <taxon>Fimbriimonadia</taxon>
        <taxon>Fimbriimonadales</taxon>
        <taxon>Fimbriimonadaceae</taxon>
        <taxon>Fimbriimonas</taxon>
    </lineage>
</organism>
<dbReference type="STRING" id="661478.OP10G_4192"/>
<dbReference type="AlphaFoldDB" id="A0A068NXT3"/>
<dbReference type="InterPro" id="IPR050816">
    <property type="entry name" value="Flavin-dep_Halogenase_NPB"/>
</dbReference>
<name>A0A068NXT3_FIMGI</name>
<evidence type="ECO:0000313" key="2">
    <source>
        <dbReference type="EMBL" id="AIE87560.1"/>
    </source>
</evidence>
<evidence type="ECO:0000313" key="3">
    <source>
        <dbReference type="Proteomes" id="UP000027982"/>
    </source>
</evidence>
<accession>A0A068NXT3</accession>
<dbReference type="OrthoDB" id="9806565at2"/>
<dbReference type="Proteomes" id="UP000027982">
    <property type="component" value="Chromosome"/>
</dbReference>
<sequence>MNYDVAIIGGGPAGSTVGCLLKKYNPALKVAILERETFPRDHIGESLLPPISPILIEMGCWDKVEAANFPIKIGATLRWGKTPELWNFEFFPADEFKDEPRPAKFEGQRRLTAFQVDRAIYDEILLNHCAELGCDVRQGTKVAKVNREGDRVTGLELEDGEVVTARHYVDASGNSGILRRAMNVACDYPSTLRNIAIWDYWQNADWAVRIGVGATRIQVRSLGYGWLWFIPLGPTRTSIGLVIPAEYFKSLGKKPQEVYRQALQEEEALSALLANATSEDRLETTRDWSFLAERQSGENWFLVGESGGFADPILSAGVTMAQIGAQQCAYTILEIDRGELKREWLCEQFDRRQIRRIKTHIRFGDYWYTANSQFSDLKDFTAELARANGLELSPDKAWQWLAQGGFIDEDLTVGAGGFNLLSIRSSTEFLTELDAGSPLEENNILRLDLQGATWQDGAVYHEGRVIKAGSYTRDGKVLPLWGHFDVLVKLLQRESRLPSIVQMMQLMAQQRAHDPVAMTFLGMLPEAMEGMVRDGWIRASYDPKLPRATLVQHGTGFHRNRDT</sequence>
<dbReference type="KEGG" id="fgi:OP10G_4192"/>
<reference evidence="2 3" key="1">
    <citation type="journal article" date="2014" name="PLoS ONE">
        <title>The first complete genome sequence of the class fimbriimonadia in the phylum armatimonadetes.</title>
        <authorList>
            <person name="Hu Z.Y."/>
            <person name="Wang Y.Z."/>
            <person name="Im W.T."/>
            <person name="Wang S.Y."/>
            <person name="Zhao G.P."/>
            <person name="Zheng H.J."/>
            <person name="Quan Z.X."/>
        </authorList>
    </citation>
    <scope>NUCLEOTIDE SEQUENCE [LARGE SCALE GENOMIC DNA]</scope>
    <source>
        <strain evidence="2">Gsoil 348</strain>
    </source>
</reference>
<comment type="similarity">
    <text evidence="1">Belongs to the flavin-dependent halogenase family. Bacterial tryptophan halogenase subfamily.</text>
</comment>
<dbReference type="PANTHER" id="PTHR43747:SF1">
    <property type="entry name" value="SLR1998 PROTEIN"/>
    <property type="match status" value="1"/>
</dbReference>
<evidence type="ECO:0000256" key="1">
    <source>
        <dbReference type="ARBA" id="ARBA00038396"/>
    </source>
</evidence>
<protein>
    <submittedName>
        <fullName evidence="2">Putative halogenase</fullName>
    </submittedName>
</protein>
<dbReference type="eggNOG" id="COG0644">
    <property type="taxonomic scope" value="Bacteria"/>
</dbReference>
<dbReference type="SUPFAM" id="SSF51905">
    <property type="entry name" value="FAD/NAD(P)-binding domain"/>
    <property type="match status" value="1"/>
</dbReference>
<dbReference type="RefSeq" id="WP_025228545.1">
    <property type="nucleotide sequence ID" value="NZ_CP007139.1"/>
</dbReference>
<dbReference type="InterPro" id="IPR036188">
    <property type="entry name" value="FAD/NAD-bd_sf"/>
</dbReference>
<dbReference type="Pfam" id="PF04820">
    <property type="entry name" value="Trp_halogenase"/>
    <property type="match status" value="2"/>
</dbReference>
<dbReference type="EMBL" id="CP007139">
    <property type="protein sequence ID" value="AIE87560.1"/>
    <property type="molecule type" value="Genomic_DNA"/>
</dbReference>
<dbReference type="PANTHER" id="PTHR43747">
    <property type="entry name" value="FAD-BINDING PROTEIN"/>
    <property type="match status" value="1"/>
</dbReference>
<proteinExistence type="inferred from homology"/>
<gene>
    <name evidence="2" type="ORF">OP10G_4192</name>
</gene>